<evidence type="ECO:0000313" key="4">
    <source>
        <dbReference type="EMBL" id="KAG0453847.1"/>
    </source>
</evidence>
<protein>
    <recommendedName>
        <fullName evidence="3">Alpha/beta hydrolase fold-3 domain-containing protein</fullName>
    </recommendedName>
</protein>
<organism evidence="4 5">
    <name type="scientific">Vanilla planifolia</name>
    <name type="common">Vanilla</name>
    <dbReference type="NCBI Taxonomy" id="51239"/>
    <lineage>
        <taxon>Eukaryota</taxon>
        <taxon>Viridiplantae</taxon>
        <taxon>Streptophyta</taxon>
        <taxon>Embryophyta</taxon>
        <taxon>Tracheophyta</taxon>
        <taxon>Spermatophyta</taxon>
        <taxon>Magnoliopsida</taxon>
        <taxon>Liliopsida</taxon>
        <taxon>Asparagales</taxon>
        <taxon>Orchidaceae</taxon>
        <taxon>Vanilloideae</taxon>
        <taxon>Vanilleae</taxon>
        <taxon>Vanilla</taxon>
    </lineage>
</organism>
<feature type="active site" evidence="1">
    <location>
        <position position="249"/>
    </location>
</feature>
<keyword evidence="2" id="KW-0472">Membrane</keyword>
<dbReference type="InterPro" id="IPR013094">
    <property type="entry name" value="AB_hydrolase_3"/>
</dbReference>
<keyword evidence="2" id="KW-0812">Transmembrane</keyword>
<accession>A0A835U9X8</accession>
<dbReference type="InterPro" id="IPR029058">
    <property type="entry name" value="AB_hydrolase_fold"/>
</dbReference>
<dbReference type="InterPro" id="IPR033140">
    <property type="entry name" value="Lipase_GDXG_put_SER_AS"/>
</dbReference>
<dbReference type="SUPFAM" id="SSF53474">
    <property type="entry name" value="alpha/beta-Hydrolases"/>
    <property type="match status" value="1"/>
</dbReference>
<dbReference type="PROSITE" id="PS01174">
    <property type="entry name" value="LIPASE_GDXG_SER"/>
    <property type="match status" value="1"/>
</dbReference>
<sequence length="404" mass="45458">METKLVMVLGEEVGKGFYGYVLTVIKKIIKKTSKVFFIYIIFENFEKSNFTFFIFYIFIVLKTFSTARWKHSSADTMASDAPSDSAAGTVAAEKEEEIEIDAPGFFRLYKNGRFVRLIGTERMSASLDPSTGVDSKDVLVDPSSGVSVRLYLPPVSPTRKLPVLVYFHGGAFCLESAASPIYHRHLNTLASRTPLLVVSVDYRLAPEHPLPTAYEDSWTALRWVFSSPFPDQWIADYGDLTRVFLAGDSAGANIAHHLALRGRKETEAGIAIKGVLLIHPYFWGTDPIGSESADPTFRSHINKIWQLTCPDTTGPDDPRLNPFTDEAKSLKELGCDRLLVTIAEKDLMRNRGRAYYDKVKESGWAGEAELHEMPDAEHVFHLFHPDTEKADEQIRLFVDFFNKE</sequence>
<dbReference type="InterPro" id="IPR050466">
    <property type="entry name" value="Carboxylest/Gibb_receptor"/>
</dbReference>
<dbReference type="Gene3D" id="3.40.50.1820">
    <property type="entry name" value="alpha/beta hydrolase"/>
    <property type="match status" value="1"/>
</dbReference>
<name>A0A835U9X8_VANPL</name>
<gene>
    <name evidence="4" type="ORF">HPP92_025151</name>
</gene>
<evidence type="ECO:0000259" key="3">
    <source>
        <dbReference type="Pfam" id="PF07859"/>
    </source>
</evidence>
<dbReference type="Proteomes" id="UP000639772">
    <property type="component" value="Unassembled WGS sequence"/>
</dbReference>
<feature type="domain" description="Alpha/beta hydrolase fold-3" evidence="3">
    <location>
        <begin position="164"/>
        <end position="381"/>
    </location>
</feature>
<dbReference type="OrthoDB" id="408631at2759"/>
<dbReference type="PANTHER" id="PTHR23024">
    <property type="entry name" value="ARYLACETAMIDE DEACETYLASE"/>
    <property type="match status" value="1"/>
</dbReference>
<keyword evidence="2" id="KW-1133">Transmembrane helix</keyword>
<feature type="transmembrane region" description="Helical" evidence="2">
    <location>
        <begin position="36"/>
        <end position="61"/>
    </location>
</feature>
<comment type="caution">
    <text evidence="4">The sequence shown here is derived from an EMBL/GenBank/DDBJ whole genome shotgun (WGS) entry which is preliminary data.</text>
</comment>
<dbReference type="EMBL" id="JADCNM010000014">
    <property type="protein sequence ID" value="KAG0453847.1"/>
    <property type="molecule type" value="Genomic_DNA"/>
</dbReference>
<dbReference type="Pfam" id="PF07859">
    <property type="entry name" value="Abhydrolase_3"/>
    <property type="match status" value="1"/>
</dbReference>
<dbReference type="AlphaFoldDB" id="A0A835U9X8"/>
<dbReference type="PANTHER" id="PTHR23024:SF577">
    <property type="entry name" value="CARBOXYLESTERASE 2-RELATED"/>
    <property type="match status" value="1"/>
</dbReference>
<evidence type="ECO:0000313" key="5">
    <source>
        <dbReference type="Proteomes" id="UP000639772"/>
    </source>
</evidence>
<evidence type="ECO:0000256" key="2">
    <source>
        <dbReference type="SAM" id="Phobius"/>
    </source>
</evidence>
<dbReference type="GO" id="GO:0016787">
    <property type="term" value="F:hydrolase activity"/>
    <property type="evidence" value="ECO:0007669"/>
    <property type="project" value="InterPro"/>
</dbReference>
<proteinExistence type="predicted"/>
<reference evidence="4 5" key="1">
    <citation type="journal article" date="2020" name="Nat. Food">
        <title>A phased Vanilla planifolia genome enables genetic improvement of flavour and production.</title>
        <authorList>
            <person name="Hasing T."/>
            <person name="Tang H."/>
            <person name="Brym M."/>
            <person name="Khazi F."/>
            <person name="Huang T."/>
            <person name="Chambers A.H."/>
        </authorList>
    </citation>
    <scope>NUCLEOTIDE SEQUENCE [LARGE SCALE GENOMIC DNA]</scope>
    <source>
        <tissue evidence="4">Leaf</tissue>
    </source>
</reference>
<evidence type="ECO:0000256" key="1">
    <source>
        <dbReference type="PROSITE-ProRule" id="PRU10038"/>
    </source>
</evidence>